<keyword evidence="4 12" id="KW-0894">Sodium channel</keyword>
<dbReference type="Gene3D" id="2.60.470.10">
    <property type="entry name" value="Acid-sensing ion channels like domains"/>
    <property type="match status" value="1"/>
</dbReference>
<gene>
    <name evidence="15" type="primary">LOC115621048</name>
</gene>
<dbReference type="GO" id="GO:0005886">
    <property type="term" value="C:plasma membrane"/>
    <property type="evidence" value="ECO:0007669"/>
    <property type="project" value="TreeGrafter"/>
</dbReference>
<keyword evidence="3 12" id="KW-0813">Transport</keyword>
<sequence>MAKLMLPYLKEYCDSSSLHGIRYLTDPKLQNFEKVIWVLLLIATTICATLVYIDLTERYNSVRIHTTIEDSMLPIFYSPFPSVGLCLRNRINLRKLQHEAVEHFLGTNASAADREIFVRFFTAASEVHLNRMYVMGKFFNNATLAMAVSRLDHLNVSEVLRYARLDCKDFFVECNWRGQSHNCCEIFEHERTEAGYCWVFNSAVSPKMRQRAKNDKYYPLHTPNSGEGTGLDVFMRLNKSLILPGVRGVYLMIKQPDQWSDEVRLVTHNTHTKISIVPRYTSTEQRTRSVTPTERHCIFDDETNDHRYKKLPGLKYWKGNCRSRCHQEHVDRLCRCTPMLLFPISDDDNFTDCKPSEFKCLYDNRDTFRVERHAMETLYVDSVYKDSMICDCLNSCVQLIFETVHSSTPLDFNETGVEMGTMRLDIFFQSSFFIKYQTRMRFTFVELLASFGGIIGLFLGASLLSAIELVYYFTMGLYFYLHGNWKLQQQQNSVQKLQHTQTIQPRPRVSKNKLVN</sequence>
<keyword evidence="10 12" id="KW-0739">Sodium transport</keyword>
<evidence type="ECO:0000256" key="1">
    <source>
        <dbReference type="ARBA" id="ARBA00004141"/>
    </source>
</evidence>
<organism evidence="14 15">
    <name type="scientific">Drosophila lebanonensis</name>
    <name type="common">Fruit fly</name>
    <name type="synonym">Scaptodrosophila lebanonensis</name>
    <dbReference type="NCBI Taxonomy" id="7225"/>
    <lineage>
        <taxon>Eukaryota</taxon>
        <taxon>Metazoa</taxon>
        <taxon>Ecdysozoa</taxon>
        <taxon>Arthropoda</taxon>
        <taxon>Hexapoda</taxon>
        <taxon>Insecta</taxon>
        <taxon>Pterygota</taxon>
        <taxon>Neoptera</taxon>
        <taxon>Endopterygota</taxon>
        <taxon>Diptera</taxon>
        <taxon>Brachycera</taxon>
        <taxon>Muscomorpha</taxon>
        <taxon>Ephydroidea</taxon>
        <taxon>Drosophilidae</taxon>
        <taxon>Scaptodrosophila</taxon>
    </lineage>
</organism>
<evidence type="ECO:0000256" key="2">
    <source>
        <dbReference type="ARBA" id="ARBA00007193"/>
    </source>
</evidence>
<dbReference type="OrthoDB" id="5874059at2759"/>
<dbReference type="Proteomes" id="UP000504634">
    <property type="component" value="Unplaced"/>
</dbReference>
<dbReference type="AlphaFoldDB" id="A0A6J2T580"/>
<feature type="transmembrane region" description="Helical" evidence="13">
    <location>
        <begin position="35"/>
        <end position="53"/>
    </location>
</feature>
<evidence type="ECO:0000256" key="12">
    <source>
        <dbReference type="RuleBase" id="RU000679"/>
    </source>
</evidence>
<evidence type="ECO:0000256" key="8">
    <source>
        <dbReference type="ARBA" id="ARBA00023065"/>
    </source>
</evidence>
<dbReference type="Gene3D" id="1.10.287.770">
    <property type="entry name" value="YojJ-like"/>
    <property type="match status" value="1"/>
</dbReference>
<keyword evidence="7" id="KW-0915">Sodium</keyword>
<accession>A0A6J2T580</accession>
<dbReference type="InterPro" id="IPR001873">
    <property type="entry name" value="ENaC"/>
</dbReference>
<comment type="similarity">
    <text evidence="2 12">Belongs to the amiloride-sensitive sodium channel (TC 1.A.6) family.</text>
</comment>
<keyword evidence="6 13" id="KW-1133">Transmembrane helix</keyword>
<dbReference type="RefSeq" id="XP_030370430.1">
    <property type="nucleotide sequence ID" value="XM_030514570.1"/>
</dbReference>
<dbReference type="GeneID" id="115621048"/>
<keyword evidence="14" id="KW-1185">Reference proteome</keyword>
<keyword evidence="5 12" id="KW-0812">Transmembrane</keyword>
<keyword evidence="11 12" id="KW-0407">Ion channel</keyword>
<evidence type="ECO:0000256" key="7">
    <source>
        <dbReference type="ARBA" id="ARBA00023053"/>
    </source>
</evidence>
<evidence type="ECO:0000256" key="11">
    <source>
        <dbReference type="ARBA" id="ARBA00023303"/>
    </source>
</evidence>
<evidence type="ECO:0000256" key="4">
    <source>
        <dbReference type="ARBA" id="ARBA00022461"/>
    </source>
</evidence>
<evidence type="ECO:0000256" key="6">
    <source>
        <dbReference type="ARBA" id="ARBA00022989"/>
    </source>
</evidence>
<keyword evidence="9 13" id="KW-0472">Membrane</keyword>
<evidence type="ECO:0000256" key="13">
    <source>
        <dbReference type="SAM" id="Phobius"/>
    </source>
</evidence>
<evidence type="ECO:0000256" key="5">
    <source>
        <dbReference type="ARBA" id="ARBA00022692"/>
    </source>
</evidence>
<comment type="subcellular location">
    <subcellularLocation>
        <location evidence="1">Membrane</location>
        <topology evidence="1">Multi-pass membrane protein</topology>
    </subcellularLocation>
</comment>
<keyword evidence="8 12" id="KW-0406">Ion transport</keyword>
<dbReference type="PRINTS" id="PR01078">
    <property type="entry name" value="AMINACHANNEL"/>
</dbReference>
<name>A0A6J2T580_DROLE</name>
<evidence type="ECO:0000313" key="14">
    <source>
        <dbReference type="Proteomes" id="UP000504634"/>
    </source>
</evidence>
<evidence type="ECO:0000256" key="3">
    <source>
        <dbReference type="ARBA" id="ARBA00022448"/>
    </source>
</evidence>
<evidence type="ECO:0000313" key="15">
    <source>
        <dbReference type="RefSeq" id="XP_030370430.1"/>
    </source>
</evidence>
<feature type="transmembrane region" description="Helical" evidence="13">
    <location>
        <begin position="442"/>
        <end position="463"/>
    </location>
</feature>
<reference evidence="15" key="1">
    <citation type="submission" date="2025-08" db="UniProtKB">
        <authorList>
            <consortium name="RefSeq"/>
        </authorList>
    </citation>
    <scope>IDENTIFICATION</scope>
    <source>
        <strain evidence="15">11010-0011.00</strain>
        <tissue evidence="15">Whole body</tissue>
    </source>
</reference>
<dbReference type="PANTHER" id="PTHR11690">
    <property type="entry name" value="AMILORIDE-SENSITIVE SODIUM CHANNEL-RELATED"/>
    <property type="match status" value="1"/>
</dbReference>
<dbReference type="GO" id="GO:0015280">
    <property type="term" value="F:ligand-gated sodium channel activity"/>
    <property type="evidence" value="ECO:0007669"/>
    <property type="project" value="TreeGrafter"/>
</dbReference>
<dbReference type="Pfam" id="PF00858">
    <property type="entry name" value="ASC"/>
    <property type="match status" value="1"/>
</dbReference>
<protein>
    <submittedName>
        <fullName evidence="15">Pickpocket protein 19</fullName>
    </submittedName>
</protein>
<dbReference type="PANTHER" id="PTHR11690:SF288">
    <property type="entry name" value="AMILORIDE-SENSITIVE NA+ CHANNEL-RELATED"/>
    <property type="match status" value="1"/>
</dbReference>
<proteinExistence type="inferred from homology"/>
<evidence type="ECO:0000256" key="9">
    <source>
        <dbReference type="ARBA" id="ARBA00023136"/>
    </source>
</evidence>
<evidence type="ECO:0000256" key="10">
    <source>
        <dbReference type="ARBA" id="ARBA00023201"/>
    </source>
</evidence>